<dbReference type="EMBL" id="JAACJS010000002">
    <property type="protein sequence ID" value="NCI49101.1"/>
    <property type="molecule type" value="Genomic_DNA"/>
</dbReference>
<dbReference type="Proteomes" id="UP000753802">
    <property type="component" value="Unassembled WGS sequence"/>
</dbReference>
<gene>
    <name evidence="2" type="ORF">GWC95_04150</name>
</gene>
<keyword evidence="3" id="KW-1185">Reference proteome</keyword>
<sequence length="365" mass="41515">MTSTKFILVGARQDKHNKKHPGGVLTLSAGLIDYATAHGFEIEVIDTYRSSFDKSISFIDNMKQGLRRIKSLVRLFRNESFAGVIIFSGAGVGFYERIVMSLVCRWYKTRDLFVIVDGWFLQVEKAGFFKRSVVKLLLKIPYKLGASGKNWARFFRSLEVPDHKILEVKYWLPASFTVAAVPKTALPQKPLKFIFIGWMIREKGLNEIIGSISALYNKYPFSFVLIGGGTMLEEVRTVITTQHWEERVSALGWVDDAKFEKEISSSDIFVLPSYAEGFPMSLIEAMSKGLPAICSNVGGISDSVIHKENGYLVTPRSTEELIRGMTYYLESPDLRLEQHSRKTLDIVKQNHDCETNCRLYFDTFR</sequence>
<proteinExistence type="predicted"/>
<organism evidence="2 3">
    <name type="scientific">Sediminibacterium roseum</name>
    <dbReference type="NCBI Taxonomy" id="1978412"/>
    <lineage>
        <taxon>Bacteria</taxon>
        <taxon>Pseudomonadati</taxon>
        <taxon>Bacteroidota</taxon>
        <taxon>Chitinophagia</taxon>
        <taxon>Chitinophagales</taxon>
        <taxon>Chitinophagaceae</taxon>
        <taxon>Sediminibacterium</taxon>
    </lineage>
</organism>
<evidence type="ECO:0000313" key="2">
    <source>
        <dbReference type="EMBL" id="NCI49101.1"/>
    </source>
</evidence>
<dbReference type="RefSeq" id="WP_161817398.1">
    <property type="nucleotide sequence ID" value="NZ_JAACJS010000002.1"/>
</dbReference>
<name>A0ABW9ZW47_9BACT</name>
<comment type="caution">
    <text evidence="2">The sequence shown here is derived from an EMBL/GenBank/DDBJ whole genome shotgun (WGS) entry which is preliminary data.</text>
</comment>
<accession>A0ABW9ZW47</accession>
<feature type="domain" description="Glycosyl transferase family 1" evidence="1">
    <location>
        <begin position="183"/>
        <end position="336"/>
    </location>
</feature>
<dbReference type="Gene3D" id="3.40.50.2000">
    <property type="entry name" value="Glycogen Phosphorylase B"/>
    <property type="match status" value="2"/>
</dbReference>
<protein>
    <submittedName>
        <fullName evidence="2">Glycosyltransferase family 4 protein</fullName>
    </submittedName>
</protein>
<dbReference type="Pfam" id="PF00534">
    <property type="entry name" value="Glycos_transf_1"/>
    <property type="match status" value="1"/>
</dbReference>
<evidence type="ECO:0000259" key="1">
    <source>
        <dbReference type="Pfam" id="PF00534"/>
    </source>
</evidence>
<reference evidence="2 3" key="1">
    <citation type="submission" date="2020-01" db="EMBL/GenBank/DDBJ databases">
        <title>Genome analysis.</title>
        <authorList>
            <person name="Wu S."/>
            <person name="Wang G."/>
        </authorList>
    </citation>
    <scope>NUCLEOTIDE SEQUENCE [LARGE SCALE GENOMIC DNA]</scope>
    <source>
        <strain evidence="2 3">SYL130</strain>
    </source>
</reference>
<evidence type="ECO:0000313" key="3">
    <source>
        <dbReference type="Proteomes" id="UP000753802"/>
    </source>
</evidence>
<dbReference type="PANTHER" id="PTHR12526:SF630">
    <property type="entry name" value="GLYCOSYLTRANSFERASE"/>
    <property type="match status" value="1"/>
</dbReference>
<dbReference type="PANTHER" id="PTHR12526">
    <property type="entry name" value="GLYCOSYLTRANSFERASE"/>
    <property type="match status" value="1"/>
</dbReference>
<dbReference type="InterPro" id="IPR001296">
    <property type="entry name" value="Glyco_trans_1"/>
</dbReference>
<dbReference type="SUPFAM" id="SSF53756">
    <property type="entry name" value="UDP-Glycosyltransferase/glycogen phosphorylase"/>
    <property type="match status" value="1"/>
</dbReference>